<evidence type="ECO:0000313" key="2">
    <source>
        <dbReference type="EMBL" id="GFS04847.1"/>
    </source>
</evidence>
<organism evidence="2 3">
    <name type="scientific">Elysia marginata</name>
    <dbReference type="NCBI Taxonomy" id="1093978"/>
    <lineage>
        <taxon>Eukaryota</taxon>
        <taxon>Metazoa</taxon>
        <taxon>Spiralia</taxon>
        <taxon>Lophotrochozoa</taxon>
        <taxon>Mollusca</taxon>
        <taxon>Gastropoda</taxon>
        <taxon>Heterobranchia</taxon>
        <taxon>Euthyneura</taxon>
        <taxon>Panpulmonata</taxon>
        <taxon>Sacoglossa</taxon>
        <taxon>Placobranchoidea</taxon>
        <taxon>Plakobranchidae</taxon>
        <taxon>Elysia</taxon>
    </lineage>
</organism>
<dbReference type="AlphaFoldDB" id="A0AAV4I3N9"/>
<sequence length="147" mass="15642">MQLQATLQVIVNNENSQERQANNNLESSPDGDKNMQVKVISNGKVQQNGNTNPAATTDSTTNSPARGSKTLVAPRITTTPATNTDHRNGGTHQQQDSSTGSSMSDGQRDVETGSKVTSRDVNMSMQNSPQKTATSPDTADEVKKAIL</sequence>
<feature type="region of interest" description="Disordered" evidence="1">
    <location>
        <begin position="13"/>
        <end position="147"/>
    </location>
</feature>
<comment type="caution">
    <text evidence="2">The sequence shown here is derived from an EMBL/GenBank/DDBJ whole genome shotgun (WGS) entry which is preliminary data.</text>
</comment>
<feature type="compositionally biased region" description="Polar residues" evidence="1">
    <location>
        <begin position="13"/>
        <end position="27"/>
    </location>
</feature>
<dbReference type="EMBL" id="BMAT01006038">
    <property type="protein sequence ID" value="GFS04847.1"/>
    <property type="molecule type" value="Genomic_DNA"/>
</dbReference>
<feature type="compositionally biased region" description="Polar residues" evidence="1">
    <location>
        <begin position="43"/>
        <end position="65"/>
    </location>
</feature>
<feature type="compositionally biased region" description="Polar residues" evidence="1">
    <location>
        <begin position="114"/>
        <end position="137"/>
    </location>
</feature>
<name>A0AAV4I3N9_9GAST</name>
<protein>
    <submittedName>
        <fullName evidence="2">Uncharacterized protein</fullName>
    </submittedName>
</protein>
<proteinExistence type="predicted"/>
<accession>A0AAV4I3N9</accession>
<reference evidence="2 3" key="1">
    <citation type="journal article" date="2021" name="Elife">
        <title>Chloroplast acquisition without the gene transfer in kleptoplastic sea slugs, Plakobranchus ocellatus.</title>
        <authorList>
            <person name="Maeda T."/>
            <person name="Takahashi S."/>
            <person name="Yoshida T."/>
            <person name="Shimamura S."/>
            <person name="Takaki Y."/>
            <person name="Nagai Y."/>
            <person name="Toyoda A."/>
            <person name="Suzuki Y."/>
            <person name="Arimoto A."/>
            <person name="Ishii H."/>
            <person name="Satoh N."/>
            <person name="Nishiyama T."/>
            <person name="Hasebe M."/>
            <person name="Maruyama T."/>
            <person name="Minagawa J."/>
            <person name="Obokata J."/>
            <person name="Shigenobu S."/>
        </authorList>
    </citation>
    <scope>NUCLEOTIDE SEQUENCE [LARGE SCALE GENOMIC DNA]</scope>
</reference>
<evidence type="ECO:0000256" key="1">
    <source>
        <dbReference type="SAM" id="MobiDB-lite"/>
    </source>
</evidence>
<feature type="compositionally biased region" description="Polar residues" evidence="1">
    <location>
        <begin position="90"/>
        <end position="105"/>
    </location>
</feature>
<evidence type="ECO:0000313" key="3">
    <source>
        <dbReference type="Proteomes" id="UP000762676"/>
    </source>
</evidence>
<keyword evidence="3" id="KW-1185">Reference proteome</keyword>
<dbReference type="Proteomes" id="UP000762676">
    <property type="component" value="Unassembled WGS sequence"/>
</dbReference>
<gene>
    <name evidence="2" type="ORF">ElyMa_002922000</name>
</gene>